<comment type="similarity">
    <text evidence="1">Belongs to the 'phage' integrase family.</text>
</comment>
<evidence type="ECO:0000256" key="4">
    <source>
        <dbReference type="ARBA" id="ARBA00023172"/>
    </source>
</evidence>
<dbReference type="EMBL" id="NJGG01000001">
    <property type="protein sequence ID" value="OXL16279.1"/>
    <property type="molecule type" value="Genomic_DNA"/>
</dbReference>
<keyword evidence="4" id="KW-0233">DNA recombination</keyword>
<evidence type="ECO:0000313" key="7">
    <source>
        <dbReference type="Proteomes" id="UP000215188"/>
    </source>
</evidence>
<dbReference type="InterPro" id="IPR050090">
    <property type="entry name" value="Tyrosine_recombinase_XerCD"/>
</dbReference>
<dbReference type="AlphaFoldDB" id="A0A229FXV8"/>
<dbReference type="GO" id="GO:0015074">
    <property type="term" value="P:DNA integration"/>
    <property type="evidence" value="ECO:0007669"/>
    <property type="project" value="UniProtKB-KW"/>
</dbReference>
<evidence type="ECO:0000256" key="3">
    <source>
        <dbReference type="ARBA" id="ARBA00023125"/>
    </source>
</evidence>
<name>A0A229FXV8_9BURK</name>
<dbReference type="InterPro" id="IPR010998">
    <property type="entry name" value="Integrase_recombinase_N"/>
</dbReference>
<evidence type="ECO:0000256" key="1">
    <source>
        <dbReference type="ARBA" id="ARBA00008857"/>
    </source>
</evidence>
<evidence type="ECO:0000259" key="5">
    <source>
        <dbReference type="PROSITE" id="PS51898"/>
    </source>
</evidence>
<dbReference type="Gene3D" id="1.10.150.130">
    <property type="match status" value="1"/>
</dbReference>
<evidence type="ECO:0000256" key="2">
    <source>
        <dbReference type="ARBA" id="ARBA00022908"/>
    </source>
</evidence>
<dbReference type="Gene3D" id="1.10.443.10">
    <property type="entry name" value="Intergrase catalytic core"/>
    <property type="match status" value="1"/>
</dbReference>
<dbReference type="PANTHER" id="PTHR30349:SF41">
    <property type="entry name" value="INTEGRASE_RECOMBINASE PROTEIN MJ0367-RELATED"/>
    <property type="match status" value="1"/>
</dbReference>
<sequence>MSTQSNTATPPVTRGEMFTLSALADTFMACYQGRDPSFTSRLSFFTQHLGEKVASEIDADDIDDVLEALKQRGRLFNVGGNKRGGSVISTHKTLADATINRYRCTLQSVLTWARKRRLMPKTWVNPVVETQRLPEDNARTRYLSEPEYEKLIKVSRLASWNKLTLLIMLAVTTGARRGTLLGLRWKDVDLNSGRAFCERTKNGDPFVLVLMPDVIQEFQRISTKTNPEDLVFCGRYPTKPMNFNKPWEQALKDAQIEGVVFHSLRHTHASWLAKRGAPLLAIADSLGHKSLAMTKRYAHLCVDTRAEMLSRVFNNQGA</sequence>
<dbReference type="CDD" id="cd00796">
    <property type="entry name" value="INT_Rci_Hp1_C"/>
    <property type="match status" value="1"/>
</dbReference>
<dbReference type="OrthoDB" id="662444at2"/>
<reference evidence="6 7" key="1">
    <citation type="submission" date="2017-06" db="EMBL/GenBank/DDBJ databases">
        <title>Reclassification of a Polynucleobacter cosmopolitanus strain isolated from tropical Lake Victoria as Polynucleobacter victoriensis comb. nov.</title>
        <authorList>
            <person name="Hahn M.W."/>
        </authorList>
    </citation>
    <scope>NUCLEOTIDE SEQUENCE [LARGE SCALE GENOMIC DNA]</scope>
    <source>
        <strain evidence="6 7">MWH-MoIso2</strain>
    </source>
</reference>
<dbReference type="SUPFAM" id="SSF56349">
    <property type="entry name" value="DNA breaking-rejoining enzymes"/>
    <property type="match status" value="1"/>
</dbReference>
<dbReference type="GO" id="GO:0006310">
    <property type="term" value="P:DNA recombination"/>
    <property type="evidence" value="ECO:0007669"/>
    <property type="project" value="UniProtKB-KW"/>
</dbReference>
<protein>
    <recommendedName>
        <fullName evidence="5">Tyr recombinase domain-containing protein</fullName>
    </recommendedName>
</protein>
<dbReference type="PANTHER" id="PTHR30349">
    <property type="entry name" value="PHAGE INTEGRASE-RELATED"/>
    <property type="match status" value="1"/>
</dbReference>
<dbReference type="InterPro" id="IPR011010">
    <property type="entry name" value="DNA_brk_join_enz"/>
</dbReference>
<organism evidence="6 7">
    <name type="scientific">Polynucleobacter cosmopolitanus</name>
    <dbReference type="NCBI Taxonomy" id="351345"/>
    <lineage>
        <taxon>Bacteria</taxon>
        <taxon>Pseudomonadati</taxon>
        <taxon>Pseudomonadota</taxon>
        <taxon>Betaproteobacteria</taxon>
        <taxon>Burkholderiales</taxon>
        <taxon>Burkholderiaceae</taxon>
        <taxon>Polynucleobacter</taxon>
    </lineage>
</organism>
<dbReference type="RefSeq" id="WP_089515305.1">
    <property type="nucleotide sequence ID" value="NZ_NJGG01000001.1"/>
</dbReference>
<proteinExistence type="inferred from homology"/>
<dbReference type="Proteomes" id="UP000215188">
    <property type="component" value="Unassembled WGS sequence"/>
</dbReference>
<dbReference type="InterPro" id="IPR013762">
    <property type="entry name" value="Integrase-like_cat_sf"/>
</dbReference>
<dbReference type="Pfam" id="PF00589">
    <property type="entry name" value="Phage_integrase"/>
    <property type="match status" value="1"/>
</dbReference>
<keyword evidence="7" id="KW-1185">Reference proteome</keyword>
<dbReference type="InterPro" id="IPR002104">
    <property type="entry name" value="Integrase_catalytic"/>
</dbReference>
<keyword evidence="2" id="KW-0229">DNA integration</keyword>
<dbReference type="PROSITE" id="PS51898">
    <property type="entry name" value="TYR_RECOMBINASE"/>
    <property type="match status" value="1"/>
</dbReference>
<accession>A0A229FXV8</accession>
<evidence type="ECO:0000313" key="6">
    <source>
        <dbReference type="EMBL" id="OXL16279.1"/>
    </source>
</evidence>
<feature type="domain" description="Tyr recombinase" evidence="5">
    <location>
        <begin position="138"/>
        <end position="314"/>
    </location>
</feature>
<dbReference type="GO" id="GO:0003677">
    <property type="term" value="F:DNA binding"/>
    <property type="evidence" value="ECO:0007669"/>
    <property type="project" value="UniProtKB-KW"/>
</dbReference>
<gene>
    <name evidence="6" type="ORF">AOC33_04185</name>
</gene>
<comment type="caution">
    <text evidence="6">The sequence shown here is derived from an EMBL/GenBank/DDBJ whole genome shotgun (WGS) entry which is preliminary data.</text>
</comment>
<keyword evidence="3" id="KW-0238">DNA-binding</keyword>